<reference evidence="2 3" key="1">
    <citation type="submission" date="2018-07" db="EMBL/GenBank/DDBJ databases">
        <title>Genomic Encyclopedia of Type Strains, Phase IV (KMG-IV): sequencing the most valuable type-strain genomes for metagenomic binning, comparative biology and taxonomic classification.</title>
        <authorList>
            <person name="Goeker M."/>
        </authorList>
    </citation>
    <scope>NUCLEOTIDE SEQUENCE [LARGE SCALE GENOMIC DNA]</scope>
    <source>
        <strain evidence="2 3">DSM 21634</strain>
    </source>
</reference>
<name>A0A368XBR6_9BURK</name>
<evidence type="ECO:0000313" key="3">
    <source>
        <dbReference type="Proteomes" id="UP000252884"/>
    </source>
</evidence>
<evidence type="ECO:0000313" key="2">
    <source>
        <dbReference type="EMBL" id="RCW65159.1"/>
    </source>
</evidence>
<dbReference type="EMBL" id="QPJK01000013">
    <property type="protein sequence ID" value="RCW65159.1"/>
    <property type="molecule type" value="Genomic_DNA"/>
</dbReference>
<accession>A0A368XBR6</accession>
<dbReference type="Proteomes" id="UP000252884">
    <property type="component" value="Unassembled WGS sequence"/>
</dbReference>
<proteinExistence type="predicted"/>
<dbReference type="AlphaFoldDB" id="A0A368XBR6"/>
<protein>
    <submittedName>
        <fullName evidence="2">Uncharacterized protein</fullName>
    </submittedName>
</protein>
<dbReference type="RefSeq" id="WP_147283029.1">
    <property type="nucleotide sequence ID" value="NZ_QPJK01000013.1"/>
</dbReference>
<gene>
    <name evidence="2" type="ORF">DES41_11383</name>
</gene>
<organism evidence="2 3">
    <name type="scientific">Pseudorhodoferax soli</name>
    <dbReference type="NCBI Taxonomy" id="545864"/>
    <lineage>
        <taxon>Bacteria</taxon>
        <taxon>Pseudomonadati</taxon>
        <taxon>Pseudomonadota</taxon>
        <taxon>Betaproteobacteria</taxon>
        <taxon>Burkholderiales</taxon>
        <taxon>Comamonadaceae</taxon>
    </lineage>
</organism>
<comment type="caution">
    <text evidence="2">The sequence shown here is derived from an EMBL/GenBank/DDBJ whole genome shotgun (WGS) entry which is preliminary data.</text>
</comment>
<feature type="region of interest" description="Disordered" evidence="1">
    <location>
        <begin position="59"/>
        <end position="111"/>
    </location>
</feature>
<evidence type="ECO:0000256" key="1">
    <source>
        <dbReference type="SAM" id="MobiDB-lite"/>
    </source>
</evidence>
<sequence>MPRAKSPEVDAVQVDANPRLRVTLDFRRSDDPLLFDALASLSKGRRRLARLRTLAHDGLAMDRGTRAPEPAPSASAVDAPGMRVSPSDDPEQLGELHPTLTSGLFDPPLDN</sequence>
<keyword evidence="3" id="KW-1185">Reference proteome</keyword>